<keyword evidence="9" id="KW-0718">Serine biosynthesis</keyword>
<evidence type="ECO:0000256" key="7">
    <source>
        <dbReference type="ARBA" id="ARBA00022679"/>
    </source>
</evidence>
<dbReference type="PIRSF" id="PIRSF000525">
    <property type="entry name" value="SerC"/>
    <property type="match status" value="1"/>
</dbReference>
<evidence type="ECO:0000256" key="11">
    <source>
        <dbReference type="ARBA" id="ARBA00049007"/>
    </source>
</evidence>
<dbReference type="NCBIfam" id="NF003764">
    <property type="entry name" value="PRK05355.1"/>
    <property type="match status" value="1"/>
</dbReference>
<evidence type="ECO:0000256" key="9">
    <source>
        <dbReference type="ARBA" id="ARBA00023299"/>
    </source>
</evidence>
<protein>
    <recommendedName>
        <fullName evidence="4">phosphoserine transaminase</fullName>
        <ecNumber evidence="4">2.6.1.52</ecNumber>
    </recommendedName>
</protein>
<dbReference type="HAMAP" id="MF_00160">
    <property type="entry name" value="SerC_aminotrans_5"/>
    <property type="match status" value="1"/>
</dbReference>
<sequence length="332" mass="35925">MNQSSKKHQKLCFDFEATGIGIAEISHRSKEFTAFVKKTETLIRTQLNVPSTHHVLFTQGGGTGQFSAVPVLDYVLTGSWSKKASEEARRLGGSRCKTFTRIPAHSEYTFSPDPAQSMASSSHMTASSPASFPFDRLPTDTLLPLVADYSSSFMSRPIPRLADHALIFAGAQKNIGPAGLTILIVRNDCLVDVDAAAALGAAPVPVSMAYKTIADAGSLYNTPSRSQKLGGVEYYGQVNKRKAENIYDALRDGEAKGVYRAKVEQGSGSWMNVVFDVLGDGAEAKFIAGAEQQGMKALKGHRSVGGIRVSLYNAITEEQTDRIVTYMRQFSI</sequence>
<dbReference type="PANTHER" id="PTHR43247:SF1">
    <property type="entry name" value="PHOSPHOSERINE AMINOTRANSFERASE"/>
    <property type="match status" value="1"/>
</dbReference>
<comment type="catalytic activity">
    <reaction evidence="11">
        <text>O-phospho-L-serine + 2-oxoglutarate = 3-phosphooxypyruvate + L-glutamate</text>
        <dbReference type="Rhea" id="RHEA:14329"/>
        <dbReference type="ChEBI" id="CHEBI:16810"/>
        <dbReference type="ChEBI" id="CHEBI:18110"/>
        <dbReference type="ChEBI" id="CHEBI:29985"/>
        <dbReference type="ChEBI" id="CHEBI:57524"/>
        <dbReference type="EC" id="2.6.1.52"/>
    </reaction>
</comment>
<dbReference type="InterPro" id="IPR015424">
    <property type="entry name" value="PyrdxlP-dep_Trfase"/>
</dbReference>
<dbReference type="Proteomes" id="UP001175211">
    <property type="component" value="Unassembled WGS sequence"/>
</dbReference>
<evidence type="ECO:0000259" key="12">
    <source>
        <dbReference type="Pfam" id="PF00266"/>
    </source>
</evidence>
<dbReference type="InterPro" id="IPR015422">
    <property type="entry name" value="PyrdxlP-dep_Trfase_small"/>
</dbReference>
<keyword evidence="14" id="KW-1185">Reference proteome</keyword>
<dbReference type="GO" id="GO:0030170">
    <property type="term" value="F:pyridoxal phosphate binding"/>
    <property type="evidence" value="ECO:0007669"/>
    <property type="project" value="TreeGrafter"/>
</dbReference>
<dbReference type="InterPro" id="IPR000192">
    <property type="entry name" value="Aminotrans_V_dom"/>
</dbReference>
<keyword evidence="5" id="KW-0032">Aminotransferase</keyword>
<dbReference type="Pfam" id="PF00266">
    <property type="entry name" value="Aminotran_5"/>
    <property type="match status" value="2"/>
</dbReference>
<proteinExistence type="inferred from homology"/>
<evidence type="ECO:0000256" key="8">
    <source>
        <dbReference type="ARBA" id="ARBA00022898"/>
    </source>
</evidence>
<feature type="domain" description="Aminotransferase class V" evidence="12">
    <location>
        <begin position="21"/>
        <end position="70"/>
    </location>
</feature>
<comment type="cofactor">
    <cofactor evidence="1">
        <name>pyridoxal 5'-phosphate</name>
        <dbReference type="ChEBI" id="CHEBI:597326"/>
    </cofactor>
</comment>
<dbReference type="GO" id="GO:0004648">
    <property type="term" value="F:O-phospho-L-serine:2-oxoglutarate aminotransferase activity"/>
    <property type="evidence" value="ECO:0007669"/>
    <property type="project" value="UniProtKB-EC"/>
</dbReference>
<keyword evidence="6" id="KW-0028">Amino-acid biosynthesis</keyword>
<dbReference type="RefSeq" id="XP_060331801.1">
    <property type="nucleotide sequence ID" value="XM_060476077.1"/>
</dbReference>
<evidence type="ECO:0000256" key="10">
    <source>
        <dbReference type="ARBA" id="ARBA00047630"/>
    </source>
</evidence>
<evidence type="ECO:0000256" key="2">
    <source>
        <dbReference type="ARBA" id="ARBA00005099"/>
    </source>
</evidence>
<reference evidence="13" key="1">
    <citation type="submission" date="2023-06" db="EMBL/GenBank/DDBJ databases">
        <authorList>
            <consortium name="Lawrence Berkeley National Laboratory"/>
            <person name="Ahrendt S."/>
            <person name="Sahu N."/>
            <person name="Indic B."/>
            <person name="Wong-Bajracharya J."/>
            <person name="Merenyi Z."/>
            <person name="Ke H.-M."/>
            <person name="Monk M."/>
            <person name="Kocsube S."/>
            <person name="Drula E."/>
            <person name="Lipzen A."/>
            <person name="Balint B."/>
            <person name="Henrissat B."/>
            <person name="Andreopoulos B."/>
            <person name="Martin F.M."/>
            <person name="Harder C.B."/>
            <person name="Rigling D."/>
            <person name="Ford K.L."/>
            <person name="Foster G.D."/>
            <person name="Pangilinan J."/>
            <person name="Papanicolaou A."/>
            <person name="Barry K."/>
            <person name="LaButti K."/>
            <person name="Viragh M."/>
            <person name="Koriabine M."/>
            <person name="Yan M."/>
            <person name="Riley R."/>
            <person name="Champramary S."/>
            <person name="Plett K.L."/>
            <person name="Tsai I.J."/>
            <person name="Slot J."/>
            <person name="Sipos G."/>
            <person name="Plett J."/>
            <person name="Nagy L.G."/>
            <person name="Grigoriev I.V."/>
        </authorList>
    </citation>
    <scope>NUCLEOTIDE SEQUENCE</scope>
    <source>
        <strain evidence="13">CCBAS 213</strain>
    </source>
</reference>
<keyword evidence="7 13" id="KW-0808">Transferase</keyword>
<dbReference type="Gene3D" id="3.90.1150.10">
    <property type="entry name" value="Aspartate Aminotransferase, domain 1"/>
    <property type="match status" value="1"/>
</dbReference>
<evidence type="ECO:0000256" key="3">
    <source>
        <dbReference type="ARBA" id="ARBA00006904"/>
    </source>
</evidence>
<comment type="similarity">
    <text evidence="3">Belongs to the class-V pyridoxal-phosphate-dependent aminotransferase family. SerC subfamily.</text>
</comment>
<dbReference type="InterPro" id="IPR022278">
    <property type="entry name" value="Pser_aminoTfrase"/>
</dbReference>
<evidence type="ECO:0000313" key="14">
    <source>
        <dbReference type="Proteomes" id="UP001175211"/>
    </source>
</evidence>
<comment type="catalytic activity">
    <reaction evidence="10">
        <text>4-(phosphooxy)-L-threonine + 2-oxoglutarate = (R)-3-hydroxy-2-oxo-4-phosphooxybutanoate + L-glutamate</text>
        <dbReference type="Rhea" id="RHEA:16573"/>
        <dbReference type="ChEBI" id="CHEBI:16810"/>
        <dbReference type="ChEBI" id="CHEBI:29985"/>
        <dbReference type="ChEBI" id="CHEBI:58452"/>
        <dbReference type="ChEBI" id="CHEBI:58538"/>
        <dbReference type="EC" id="2.6.1.52"/>
    </reaction>
</comment>
<gene>
    <name evidence="13" type="ORF">EV420DRAFT_1629041</name>
</gene>
<name>A0AA39N6W3_ARMTA</name>
<dbReference type="FunFam" id="3.90.1150.10:FF:000006">
    <property type="entry name" value="Phosphoserine aminotransferase"/>
    <property type="match status" value="1"/>
</dbReference>
<evidence type="ECO:0000256" key="6">
    <source>
        <dbReference type="ARBA" id="ARBA00022605"/>
    </source>
</evidence>
<dbReference type="GO" id="GO:0005737">
    <property type="term" value="C:cytoplasm"/>
    <property type="evidence" value="ECO:0007669"/>
    <property type="project" value="TreeGrafter"/>
</dbReference>
<accession>A0AA39N6W3</accession>
<comment type="caution">
    <text evidence="13">The sequence shown here is derived from an EMBL/GenBank/DDBJ whole genome shotgun (WGS) entry which is preliminary data.</text>
</comment>
<dbReference type="EMBL" id="JAUEPS010000014">
    <property type="protein sequence ID" value="KAK0459604.1"/>
    <property type="molecule type" value="Genomic_DNA"/>
</dbReference>
<evidence type="ECO:0000256" key="1">
    <source>
        <dbReference type="ARBA" id="ARBA00001933"/>
    </source>
</evidence>
<dbReference type="SUPFAM" id="SSF53383">
    <property type="entry name" value="PLP-dependent transferases"/>
    <property type="match status" value="1"/>
</dbReference>
<comment type="pathway">
    <text evidence="2">Amino-acid biosynthesis; L-serine biosynthesis; L-serine from 3-phospho-D-glycerate: step 2/3.</text>
</comment>
<evidence type="ECO:0000256" key="5">
    <source>
        <dbReference type="ARBA" id="ARBA00022576"/>
    </source>
</evidence>
<evidence type="ECO:0000313" key="13">
    <source>
        <dbReference type="EMBL" id="KAK0459604.1"/>
    </source>
</evidence>
<dbReference type="GO" id="GO:0006564">
    <property type="term" value="P:L-serine biosynthetic process"/>
    <property type="evidence" value="ECO:0007669"/>
    <property type="project" value="UniProtKB-KW"/>
</dbReference>
<dbReference type="PANTHER" id="PTHR43247">
    <property type="entry name" value="PHOSPHOSERINE AMINOTRANSFERASE"/>
    <property type="match status" value="1"/>
</dbReference>
<organism evidence="13 14">
    <name type="scientific">Armillaria tabescens</name>
    <name type="common">Ringless honey mushroom</name>
    <name type="synonym">Agaricus tabescens</name>
    <dbReference type="NCBI Taxonomy" id="1929756"/>
    <lineage>
        <taxon>Eukaryota</taxon>
        <taxon>Fungi</taxon>
        <taxon>Dikarya</taxon>
        <taxon>Basidiomycota</taxon>
        <taxon>Agaricomycotina</taxon>
        <taxon>Agaricomycetes</taxon>
        <taxon>Agaricomycetidae</taxon>
        <taxon>Agaricales</taxon>
        <taxon>Marasmiineae</taxon>
        <taxon>Physalacriaceae</taxon>
        <taxon>Desarmillaria</taxon>
    </lineage>
</organism>
<dbReference type="InterPro" id="IPR015421">
    <property type="entry name" value="PyrdxlP-dep_Trfase_major"/>
</dbReference>
<dbReference type="AlphaFoldDB" id="A0AA39N6W3"/>
<dbReference type="Gene3D" id="3.40.640.10">
    <property type="entry name" value="Type I PLP-dependent aspartate aminotransferase-like (Major domain)"/>
    <property type="match status" value="1"/>
</dbReference>
<evidence type="ECO:0000256" key="4">
    <source>
        <dbReference type="ARBA" id="ARBA00013030"/>
    </source>
</evidence>
<feature type="domain" description="Aminotransferase class V" evidence="12">
    <location>
        <begin position="145"/>
        <end position="322"/>
    </location>
</feature>
<dbReference type="EC" id="2.6.1.52" evidence="4"/>
<keyword evidence="8" id="KW-0663">Pyridoxal phosphate</keyword>
<dbReference type="GeneID" id="85359625"/>